<dbReference type="EMBL" id="CAVLEF010000005">
    <property type="protein sequence ID" value="CAK1544445.1"/>
    <property type="molecule type" value="Genomic_DNA"/>
</dbReference>
<dbReference type="InterPro" id="IPR029058">
    <property type="entry name" value="AB_hydrolase_fold"/>
</dbReference>
<name>A0AAV1J897_9NEOP</name>
<evidence type="ECO:0000256" key="4">
    <source>
        <dbReference type="ARBA" id="ARBA00022963"/>
    </source>
</evidence>
<keyword evidence="12" id="KW-1185">Reference proteome</keyword>
<feature type="signal peptide" evidence="9">
    <location>
        <begin position="1"/>
        <end position="19"/>
    </location>
</feature>
<keyword evidence="4 7" id="KW-0442">Lipid degradation</keyword>
<organism evidence="11 12">
    <name type="scientific">Leptosia nina</name>
    <dbReference type="NCBI Taxonomy" id="320188"/>
    <lineage>
        <taxon>Eukaryota</taxon>
        <taxon>Metazoa</taxon>
        <taxon>Ecdysozoa</taxon>
        <taxon>Arthropoda</taxon>
        <taxon>Hexapoda</taxon>
        <taxon>Insecta</taxon>
        <taxon>Pterygota</taxon>
        <taxon>Neoptera</taxon>
        <taxon>Endopterygota</taxon>
        <taxon>Lepidoptera</taxon>
        <taxon>Glossata</taxon>
        <taxon>Ditrysia</taxon>
        <taxon>Papilionoidea</taxon>
        <taxon>Pieridae</taxon>
        <taxon>Pierinae</taxon>
        <taxon>Leptosia</taxon>
    </lineage>
</organism>
<evidence type="ECO:0000256" key="5">
    <source>
        <dbReference type="ARBA" id="ARBA00023098"/>
    </source>
</evidence>
<dbReference type="PIRSF" id="PIRSF000862">
    <property type="entry name" value="Steryl_ester_lip"/>
    <property type="match status" value="1"/>
</dbReference>
<dbReference type="FunFam" id="3.40.50.1820:FF:000057">
    <property type="entry name" value="Lipase"/>
    <property type="match status" value="1"/>
</dbReference>
<protein>
    <recommendedName>
        <fullName evidence="7">Lipase</fullName>
    </recommendedName>
</protein>
<feature type="chain" id="PRO_5043438223" description="Lipase" evidence="9">
    <location>
        <begin position="20"/>
        <end position="377"/>
    </location>
</feature>
<feature type="active site" description="Nucleophile" evidence="8">
    <location>
        <position position="167"/>
    </location>
</feature>
<keyword evidence="3 7" id="KW-0378">Hydrolase</keyword>
<evidence type="ECO:0000256" key="8">
    <source>
        <dbReference type="PIRSR" id="PIRSR000862-1"/>
    </source>
</evidence>
<accession>A0AAV1J897</accession>
<dbReference type="GO" id="GO:0016788">
    <property type="term" value="F:hydrolase activity, acting on ester bonds"/>
    <property type="evidence" value="ECO:0007669"/>
    <property type="project" value="InterPro"/>
</dbReference>
<evidence type="ECO:0000313" key="11">
    <source>
        <dbReference type="EMBL" id="CAK1544445.1"/>
    </source>
</evidence>
<evidence type="ECO:0000256" key="3">
    <source>
        <dbReference type="ARBA" id="ARBA00022801"/>
    </source>
</evidence>
<dbReference type="Gene3D" id="3.40.50.1820">
    <property type="entry name" value="alpha/beta hydrolase"/>
    <property type="match status" value="1"/>
</dbReference>
<proteinExistence type="inferred from homology"/>
<comment type="caution">
    <text evidence="11">The sequence shown here is derived from an EMBL/GenBank/DDBJ whole genome shotgun (WGS) entry which is preliminary data.</text>
</comment>
<evidence type="ECO:0000313" key="12">
    <source>
        <dbReference type="Proteomes" id="UP001497472"/>
    </source>
</evidence>
<evidence type="ECO:0000256" key="6">
    <source>
        <dbReference type="ARBA" id="ARBA00023180"/>
    </source>
</evidence>
<feature type="active site" description="Charge relay system" evidence="8">
    <location>
        <position position="353"/>
    </location>
</feature>
<reference evidence="11 12" key="1">
    <citation type="submission" date="2023-11" db="EMBL/GenBank/DDBJ databases">
        <authorList>
            <person name="Okamura Y."/>
        </authorList>
    </citation>
    <scope>NUCLEOTIDE SEQUENCE [LARGE SCALE GENOMIC DNA]</scope>
</reference>
<evidence type="ECO:0000256" key="7">
    <source>
        <dbReference type="PIRNR" id="PIRNR000862"/>
    </source>
</evidence>
<keyword evidence="5" id="KW-0443">Lipid metabolism</keyword>
<evidence type="ECO:0000256" key="9">
    <source>
        <dbReference type="SAM" id="SignalP"/>
    </source>
</evidence>
<dbReference type="AlphaFoldDB" id="A0AAV1J897"/>
<feature type="domain" description="AB hydrolase-1" evidence="10">
    <location>
        <begin position="69"/>
        <end position="195"/>
    </location>
</feature>
<dbReference type="Pfam" id="PF00561">
    <property type="entry name" value="Abhydrolase_1"/>
    <property type="match status" value="1"/>
</dbReference>
<evidence type="ECO:0000256" key="2">
    <source>
        <dbReference type="ARBA" id="ARBA00022729"/>
    </source>
</evidence>
<evidence type="ECO:0000256" key="1">
    <source>
        <dbReference type="ARBA" id="ARBA00010701"/>
    </source>
</evidence>
<dbReference type="Proteomes" id="UP001497472">
    <property type="component" value="Unassembled WGS sequence"/>
</dbReference>
<dbReference type="GO" id="GO:0016042">
    <property type="term" value="P:lipid catabolic process"/>
    <property type="evidence" value="ECO:0007669"/>
    <property type="project" value="UniProtKB-KW"/>
</dbReference>
<comment type="similarity">
    <text evidence="1 7">Belongs to the AB hydrolase superfamily. Lipase family.</text>
</comment>
<dbReference type="SUPFAM" id="SSF53474">
    <property type="entry name" value="alpha/beta-Hydrolases"/>
    <property type="match status" value="1"/>
</dbReference>
<feature type="active site" description="Charge relay system" evidence="8">
    <location>
        <position position="323"/>
    </location>
</feature>
<gene>
    <name evidence="11" type="ORF">LNINA_LOCUS4196</name>
</gene>
<sequence>MWCKILLVGVLCTVLPSYGYKAKDMCKTHDKIVAAGYPAERYDVETKDGYILEVNRIPRGKNPWTLRRPVVFLMHGLTGCSNSYVELGPKYAMGFNLADSGFDVWIGNARGVGNSRRHKSLNPDDYFQKKDFFDFTWEHIALNDMPAMIDFALQKSGQDKLHYIGHSQGGTVFLVLNSMKPEYNAKFASAHLLAGVGYQKNFPNTLLKTAAALTTSIHTLASARGVYEIYGPNWNTNRAATRNSAGTPDVEDILEEIVDGADLMAGSAVKQFAHYGQNINDKAFRRWYYTPTMNLLIYGSLDPPKYDLKKINVDVIMHYTVGDELLDERDVLAMVKDLPRATARKVAKADFKHVDFVASSYVKTLVTDFIVEDLRRR</sequence>
<evidence type="ECO:0000259" key="10">
    <source>
        <dbReference type="Pfam" id="PF00561"/>
    </source>
</evidence>
<dbReference type="InterPro" id="IPR025483">
    <property type="entry name" value="Lipase_euk"/>
</dbReference>
<dbReference type="PANTHER" id="PTHR11005">
    <property type="entry name" value="LYSOSOMAL ACID LIPASE-RELATED"/>
    <property type="match status" value="1"/>
</dbReference>
<keyword evidence="6" id="KW-0325">Glycoprotein</keyword>
<keyword evidence="2 9" id="KW-0732">Signal</keyword>
<dbReference type="InterPro" id="IPR000073">
    <property type="entry name" value="AB_hydrolase_1"/>
</dbReference>